<reference evidence="4" key="1">
    <citation type="journal article" date="2015" name="Proc. Natl. Acad. Sci. U.S.A.">
        <title>Genome sequence of the Asian Tiger mosquito, Aedes albopictus, reveals insights into its biology, genetics, and evolution.</title>
        <authorList>
            <person name="Chen X.G."/>
            <person name="Jiang X."/>
            <person name="Gu J."/>
            <person name="Xu M."/>
            <person name="Wu Y."/>
            <person name="Deng Y."/>
            <person name="Zhang C."/>
            <person name="Bonizzoni M."/>
            <person name="Dermauw W."/>
            <person name="Vontas J."/>
            <person name="Armbruster P."/>
            <person name="Huang X."/>
            <person name="Yang Y."/>
            <person name="Zhang H."/>
            <person name="He W."/>
            <person name="Peng H."/>
            <person name="Liu Y."/>
            <person name="Wu K."/>
            <person name="Chen J."/>
            <person name="Lirakis M."/>
            <person name="Topalis P."/>
            <person name="Van Leeuwen T."/>
            <person name="Hall A.B."/>
            <person name="Jiang X."/>
            <person name="Thorpe C."/>
            <person name="Mueller R.L."/>
            <person name="Sun C."/>
            <person name="Waterhouse R.M."/>
            <person name="Yan G."/>
            <person name="Tu Z.J."/>
            <person name="Fang X."/>
            <person name="James A.A."/>
        </authorList>
    </citation>
    <scope>NUCLEOTIDE SEQUENCE [LARGE SCALE GENOMIC DNA]</scope>
    <source>
        <strain evidence="4">Foshan</strain>
    </source>
</reference>
<keyword evidence="4" id="KW-1185">Reference proteome</keyword>
<dbReference type="NCBIfam" id="NF033545">
    <property type="entry name" value="transpos_IS630"/>
    <property type="match status" value="1"/>
</dbReference>
<evidence type="ECO:0000259" key="2">
    <source>
        <dbReference type="Pfam" id="PF13358"/>
    </source>
</evidence>
<name>A0ABM1ZGS7_AEDAL</name>
<dbReference type="InterPro" id="IPR038717">
    <property type="entry name" value="Tc1-like_DDE_dom"/>
</dbReference>
<dbReference type="SUPFAM" id="SSF46689">
    <property type="entry name" value="Homeodomain-like"/>
    <property type="match status" value="1"/>
</dbReference>
<dbReference type="GeneID" id="134285237"/>
<dbReference type="Proteomes" id="UP000069940">
    <property type="component" value="Unassembled WGS sequence"/>
</dbReference>
<dbReference type="InterPro" id="IPR009057">
    <property type="entry name" value="Homeodomain-like_sf"/>
</dbReference>
<sequence length="349" mass="40769">MANGNIILRNVQHKRASTNTRFHCLYGYYFLGLTRAQLAIIYRKSKTTVTNWISAYEENGLVTSKQRQQIHRKFSAEQRQWILALYQKNPVLYLDECRDLFQHQFNRRISGATVCRILHAEGLTWKALERRAIQIKEEEILRFCSEMNSFEWDIYMLVFLDEVSLDNKGVLRNRGYGAKGKRLIFRGEFVRRPRASFLCFLGLHGILDSFETEGTFTRKIFFDCCREFALRNDKVNRYPGYNSVWIMDGARIHCDPNIILYLRSIGIIPVFLPPYCPFFNPVEIIFGIAKSRIKKMYPENSNANMSHLALETFMGLEHHDCTRLYKKCGYFSGGFFDPSGGMTNKECAE</sequence>
<dbReference type="RefSeq" id="XP_062704164.1">
    <property type="nucleotide sequence ID" value="XM_062848180.1"/>
</dbReference>
<dbReference type="RefSeq" id="XP_062701671.1">
    <property type="nucleotide sequence ID" value="XM_062845687.1"/>
</dbReference>
<organism evidence="3 4">
    <name type="scientific">Aedes albopictus</name>
    <name type="common">Asian tiger mosquito</name>
    <name type="synonym">Stegomyia albopicta</name>
    <dbReference type="NCBI Taxonomy" id="7160"/>
    <lineage>
        <taxon>Eukaryota</taxon>
        <taxon>Metazoa</taxon>
        <taxon>Ecdysozoa</taxon>
        <taxon>Arthropoda</taxon>
        <taxon>Hexapoda</taxon>
        <taxon>Insecta</taxon>
        <taxon>Pterygota</taxon>
        <taxon>Neoptera</taxon>
        <taxon>Endopterygota</taxon>
        <taxon>Diptera</taxon>
        <taxon>Nematocera</taxon>
        <taxon>Culicoidea</taxon>
        <taxon>Culicidae</taxon>
        <taxon>Culicinae</taxon>
        <taxon>Aedini</taxon>
        <taxon>Aedes</taxon>
        <taxon>Stegomyia</taxon>
    </lineage>
</organism>
<protein>
    <recommendedName>
        <fullName evidence="2">Tc1-like transposase DDE domain-containing protein</fullName>
    </recommendedName>
</protein>
<dbReference type="PANTHER" id="PTHR46564">
    <property type="entry name" value="TRANSPOSASE"/>
    <property type="match status" value="1"/>
</dbReference>
<reference evidence="3" key="2">
    <citation type="submission" date="2025-05" db="UniProtKB">
        <authorList>
            <consortium name="EnsemblMetazoa"/>
        </authorList>
    </citation>
    <scope>IDENTIFICATION</scope>
    <source>
        <strain evidence="3">Foshan</strain>
    </source>
</reference>
<dbReference type="Gene3D" id="1.10.10.60">
    <property type="entry name" value="Homeodomain-like"/>
    <property type="match status" value="1"/>
</dbReference>
<dbReference type="InterPro" id="IPR047655">
    <property type="entry name" value="Transpos_IS630-like"/>
</dbReference>
<dbReference type="Pfam" id="PF13358">
    <property type="entry name" value="DDE_3"/>
    <property type="match status" value="1"/>
</dbReference>
<feature type="domain" description="Tc1-like transposase DDE" evidence="2">
    <location>
        <begin position="157"/>
        <end position="295"/>
    </location>
</feature>
<evidence type="ECO:0000256" key="1">
    <source>
        <dbReference type="ARBA" id="ARBA00004123"/>
    </source>
</evidence>
<accession>A0ABM1ZGS7</accession>
<dbReference type="Gene3D" id="3.30.420.10">
    <property type="entry name" value="Ribonuclease H-like superfamily/Ribonuclease H"/>
    <property type="match status" value="1"/>
</dbReference>
<evidence type="ECO:0000313" key="4">
    <source>
        <dbReference type="Proteomes" id="UP000069940"/>
    </source>
</evidence>
<evidence type="ECO:0000313" key="3">
    <source>
        <dbReference type="EnsemblMetazoa" id="AALFPA23_018320.P26896"/>
    </source>
</evidence>
<dbReference type="EnsemblMetazoa" id="AALFPA23_018320.R26896">
    <property type="protein sequence ID" value="AALFPA23_018320.P26896"/>
    <property type="gene ID" value="AALFPA23_018320"/>
</dbReference>
<dbReference type="PANTHER" id="PTHR46564:SF1">
    <property type="entry name" value="TRANSPOSASE"/>
    <property type="match status" value="1"/>
</dbReference>
<dbReference type="InterPro" id="IPR036397">
    <property type="entry name" value="RNaseH_sf"/>
</dbReference>
<proteinExistence type="predicted"/>
<dbReference type="GeneID" id="134286553"/>
<dbReference type="EnsemblMetazoa" id="AALFPA23_018460.R27072">
    <property type="protein sequence ID" value="AALFPA23_018460.P27072"/>
    <property type="gene ID" value="AALFPA23_018460"/>
</dbReference>
<comment type="subcellular location">
    <subcellularLocation>
        <location evidence="1">Nucleus</location>
    </subcellularLocation>
</comment>